<feature type="compositionally biased region" description="Polar residues" evidence="3">
    <location>
        <begin position="107"/>
        <end position="125"/>
    </location>
</feature>
<dbReference type="InterPro" id="IPR005225">
    <property type="entry name" value="Small_GTP-bd"/>
</dbReference>
<dbReference type="SMART" id="SM00174">
    <property type="entry name" value="RHO"/>
    <property type="match status" value="1"/>
</dbReference>
<protein>
    <submittedName>
        <fullName evidence="4">P-loop containing nucleoside triphosphate hydrolase protein</fullName>
    </submittedName>
</protein>
<gene>
    <name evidence="4" type="ORF">JOL62DRAFT_578739</name>
</gene>
<reference evidence="4 5" key="1">
    <citation type="submission" date="2024-04" db="EMBL/GenBank/DDBJ databases">
        <title>Phyllosticta paracitricarpa is synonymous to the EU quarantine fungus P. citricarpa based on phylogenomic analyses.</title>
        <authorList>
            <consortium name="Lawrence Berkeley National Laboratory"/>
            <person name="Van ingen-buijs V.A."/>
            <person name="Van westerhoven A.C."/>
            <person name="Haridas S."/>
            <person name="Skiadas P."/>
            <person name="Martin F."/>
            <person name="Groenewald J.Z."/>
            <person name="Crous P.W."/>
            <person name="Seidl M.F."/>
        </authorList>
    </citation>
    <scope>NUCLEOTIDE SEQUENCE [LARGE SCALE GENOMIC DNA]</scope>
    <source>
        <strain evidence="4 5">CBS 141358</strain>
    </source>
</reference>
<accession>A0ABR1N2M8</accession>
<dbReference type="Gene3D" id="3.40.50.300">
    <property type="entry name" value="P-loop containing nucleotide triphosphate hydrolases"/>
    <property type="match status" value="1"/>
</dbReference>
<dbReference type="Pfam" id="PF00071">
    <property type="entry name" value="Ras"/>
    <property type="match status" value="1"/>
</dbReference>
<name>A0ABR1N2M8_9PEZI</name>
<evidence type="ECO:0000256" key="1">
    <source>
        <dbReference type="ARBA" id="ARBA00022741"/>
    </source>
</evidence>
<dbReference type="InterPro" id="IPR001806">
    <property type="entry name" value="Small_GTPase"/>
</dbReference>
<proteinExistence type="predicted"/>
<evidence type="ECO:0000256" key="2">
    <source>
        <dbReference type="ARBA" id="ARBA00023134"/>
    </source>
</evidence>
<evidence type="ECO:0000313" key="5">
    <source>
        <dbReference type="Proteomes" id="UP001367316"/>
    </source>
</evidence>
<feature type="region of interest" description="Disordered" evidence="3">
    <location>
        <begin position="106"/>
        <end position="125"/>
    </location>
</feature>
<keyword evidence="2" id="KW-0342">GTP-binding</keyword>
<dbReference type="PROSITE" id="PS51417">
    <property type="entry name" value="ARF"/>
    <property type="match status" value="1"/>
</dbReference>
<organism evidence="4 5">
    <name type="scientific">Phyllosticta paracitricarpa</name>
    <dbReference type="NCBI Taxonomy" id="2016321"/>
    <lineage>
        <taxon>Eukaryota</taxon>
        <taxon>Fungi</taxon>
        <taxon>Dikarya</taxon>
        <taxon>Ascomycota</taxon>
        <taxon>Pezizomycotina</taxon>
        <taxon>Dothideomycetes</taxon>
        <taxon>Dothideomycetes incertae sedis</taxon>
        <taxon>Botryosphaeriales</taxon>
        <taxon>Phyllostictaceae</taxon>
        <taxon>Phyllosticta</taxon>
    </lineage>
</organism>
<dbReference type="EMBL" id="JBBPBF010000023">
    <property type="protein sequence ID" value="KAK7609486.1"/>
    <property type="molecule type" value="Genomic_DNA"/>
</dbReference>
<dbReference type="CDD" id="cd00154">
    <property type="entry name" value="Rab"/>
    <property type="match status" value="1"/>
</dbReference>
<dbReference type="NCBIfam" id="TIGR00231">
    <property type="entry name" value="small_GTP"/>
    <property type="match status" value="1"/>
</dbReference>
<dbReference type="InterPro" id="IPR027417">
    <property type="entry name" value="P-loop_NTPase"/>
</dbReference>
<dbReference type="PROSITE" id="PS51420">
    <property type="entry name" value="RHO"/>
    <property type="match status" value="1"/>
</dbReference>
<evidence type="ECO:0000313" key="4">
    <source>
        <dbReference type="EMBL" id="KAK7609486.1"/>
    </source>
</evidence>
<comment type="caution">
    <text evidence="4">The sequence shown here is derived from an EMBL/GenBank/DDBJ whole genome shotgun (WGS) entry which is preliminary data.</text>
</comment>
<sequence>MDRTTSALRQPQHHKPPRLLRSLLDQTGPCRGRLWLFDAVRPFPSPILCPRRFREVPIDQPRAHRPAPHLQHQGKPASHHQAPTTLPRYSCSGLCPDSSHSLKHCPSKQNCPPHSVSLHPSQSPPNMAGTDLEAKIVVLGSQGVGKTSLVHRYVKNNFANTTSTVGASFLTKKVVDIDTSTVVRLQIWDTAGQERYRSISKLYYRGANAAVLCYDITDPKSFEEMGRWLLELKKNLGDDIILHVVGTKSDKVAEDPTLRKVPFERCIAYVAENLYPQHQPHDKPTTPIPRSLWGVANGGKDDSGMASPQSNRSSGFWGQDIGWDCCHEISAKDGEGVEEVFRVITRKLVEQRNKVMELEMLSTRGVTPAPTGYSNQNGYFEYTNANPNGSFRVGIGDKRRSWLGFPSPAVANGQSAGADDLSADIERREKKGGKCC</sequence>
<dbReference type="SUPFAM" id="SSF52540">
    <property type="entry name" value="P-loop containing nucleoside triphosphate hydrolases"/>
    <property type="match status" value="1"/>
</dbReference>
<keyword evidence="1" id="KW-0547">Nucleotide-binding</keyword>
<dbReference type="PROSITE" id="PS51419">
    <property type="entry name" value="RAB"/>
    <property type="match status" value="1"/>
</dbReference>
<evidence type="ECO:0000256" key="3">
    <source>
        <dbReference type="SAM" id="MobiDB-lite"/>
    </source>
</evidence>
<keyword evidence="5" id="KW-1185">Reference proteome</keyword>
<dbReference type="GO" id="GO:0016787">
    <property type="term" value="F:hydrolase activity"/>
    <property type="evidence" value="ECO:0007669"/>
    <property type="project" value="UniProtKB-KW"/>
</dbReference>
<dbReference type="SMART" id="SM00173">
    <property type="entry name" value="RAS"/>
    <property type="match status" value="1"/>
</dbReference>
<dbReference type="PROSITE" id="PS51421">
    <property type="entry name" value="RAS"/>
    <property type="match status" value="1"/>
</dbReference>
<dbReference type="PRINTS" id="PR00449">
    <property type="entry name" value="RASTRNSFRMNG"/>
</dbReference>
<dbReference type="Proteomes" id="UP001367316">
    <property type="component" value="Unassembled WGS sequence"/>
</dbReference>
<feature type="region of interest" description="Disordered" evidence="3">
    <location>
        <begin position="62"/>
        <end position="85"/>
    </location>
</feature>
<keyword evidence="4" id="KW-0378">Hydrolase</keyword>
<dbReference type="SMART" id="SM00175">
    <property type="entry name" value="RAB"/>
    <property type="match status" value="1"/>
</dbReference>
<dbReference type="PANTHER" id="PTHR24073">
    <property type="entry name" value="DRAB5-RELATED"/>
    <property type="match status" value="1"/>
</dbReference>